<evidence type="ECO:0000256" key="1">
    <source>
        <dbReference type="ARBA" id="ARBA00022679"/>
    </source>
</evidence>
<dbReference type="Gene3D" id="3.40.1190.20">
    <property type="match status" value="1"/>
</dbReference>
<dbReference type="PANTHER" id="PTHR10584:SF166">
    <property type="entry name" value="RIBOKINASE"/>
    <property type="match status" value="1"/>
</dbReference>
<dbReference type="SUPFAM" id="SSF53613">
    <property type="entry name" value="Ribokinase-like"/>
    <property type="match status" value="1"/>
</dbReference>
<gene>
    <name evidence="4" type="ORF">CBLFYP116_04367</name>
</gene>
<organism evidence="4">
    <name type="scientific">Enterocloster bolteae</name>
    <dbReference type="NCBI Taxonomy" id="208479"/>
    <lineage>
        <taxon>Bacteria</taxon>
        <taxon>Bacillati</taxon>
        <taxon>Bacillota</taxon>
        <taxon>Clostridia</taxon>
        <taxon>Lachnospirales</taxon>
        <taxon>Lachnospiraceae</taxon>
        <taxon>Enterocloster</taxon>
    </lineage>
</organism>
<evidence type="ECO:0000256" key="2">
    <source>
        <dbReference type="ARBA" id="ARBA00022777"/>
    </source>
</evidence>
<dbReference type="AlphaFoldDB" id="A0A6M5GHI7"/>
<protein>
    <submittedName>
        <fullName evidence="4">Ribokinase</fullName>
    </submittedName>
</protein>
<sequence>MRKLKYDYVVGTGGIGSGILFRFSDNITLGRNESRLAELMDVRDFCKLHIILHYVITYLNKSIPVYAIGRVGDDVSGREVLGLMEQYGINCRYVNVDSHEKTMYSVCFVYPDSDGGNITTSNSASGNMREEDIAAFFEQEQLKGRGLVLAAPEVPLDIRLYLLKKGRENSCFNVASFTSDEMGECISSGAFQYVDLLAINKHEMETLVTAGGVEAESGAPECYGFLRSQNPGIQLIVTQGGEGAQFFANGYSERIPAIWKPVNSTAGAGDCFLATVISGLICGVPFYEHDSSVGLGGLAALASSLKVTCKDTIDFTLDRERLKEEAARLGIDFSDKIKKLFLYTDQ</sequence>
<name>A0A6M5GHI7_9FIRM</name>
<dbReference type="InterPro" id="IPR029056">
    <property type="entry name" value="Ribokinase-like"/>
</dbReference>
<dbReference type="EMBL" id="CACRTF010000017">
    <property type="protein sequence ID" value="VYT48727.1"/>
    <property type="molecule type" value="Genomic_DNA"/>
</dbReference>
<reference evidence="4" key="1">
    <citation type="submission" date="2019-11" db="EMBL/GenBank/DDBJ databases">
        <authorList>
            <person name="Feng L."/>
        </authorList>
    </citation>
    <scope>NUCLEOTIDE SEQUENCE</scope>
    <source>
        <strain evidence="4">CbolteaeLFYP116</strain>
    </source>
</reference>
<dbReference type="InterPro" id="IPR011611">
    <property type="entry name" value="PfkB_dom"/>
</dbReference>
<dbReference type="PANTHER" id="PTHR10584">
    <property type="entry name" value="SUGAR KINASE"/>
    <property type="match status" value="1"/>
</dbReference>
<accession>A0A6M5GHI7</accession>
<keyword evidence="1" id="KW-0808">Transferase</keyword>
<keyword evidence="2 4" id="KW-0418">Kinase</keyword>
<dbReference type="GO" id="GO:0016301">
    <property type="term" value="F:kinase activity"/>
    <property type="evidence" value="ECO:0007669"/>
    <property type="project" value="UniProtKB-KW"/>
</dbReference>
<dbReference type="Pfam" id="PF00294">
    <property type="entry name" value="PfkB"/>
    <property type="match status" value="1"/>
</dbReference>
<dbReference type="GeneID" id="23113917"/>
<evidence type="ECO:0000259" key="3">
    <source>
        <dbReference type="Pfam" id="PF00294"/>
    </source>
</evidence>
<proteinExistence type="predicted"/>
<evidence type="ECO:0000313" key="4">
    <source>
        <dbReference type="EMBL" id="VYT48727.1"/>
    </source>
</evidence>
<feature type="domain" description="Carbohydrate kinase PfkB" evidence="3">
    <location>
        <begin position="63"/>
        <end position="314"/>
    </location>
</feature>
<dbReference type="RefSeq" id="WP_002575964.1">
    <property type="nucleotide sequence ID" value="NZ_BAABZS010000001.1"/>
</dbReference>